<evidence type="ECO:0000313" key="12">
    <source>
        <dbReference type="Proteomes" id="UP001466331"/>
    </source>
</evidence>
<sequence length="489" mass="55440">MNILIVTSEYAGIAKAGGLADAVTALSSSIAEFNHDVRVTLPFYGSIDSKQLLDIKLIKKGQFAFANHKLWYKIYELQQNGIKIYLIDNPILFRQKNGIYTNIHNDDFPDNLLRFSFFSAISLNLPSLIGWQPDIFHCHDWATAPLILFLKTGQYAPQGYNKIRSVFSIHNIGYQGVFTLDKASSIGMSPEAMQDLDIITGGAINLMRGALLHADAITTVSPSYAREIRDTELGYSMETILKKRQDCFFGIINGMDYSVWNPQTDRFLPVNFSYKSIEKKKIVKTYLKNKIGLSTDEDRPLVGMVTRLVHQKGLELLTEPFPGILSKILEDLNIDMVILGTGEGKYHIQLSKIAETHSNLAVRLEFNEELAHLIEAGSDFFLMPSIYEPCGLNQMYSLAYGTIPIVSHRGGLIDTVEEKDMEKGRGTGFFIEPLTKENIYKTIQRAVSLYYSDPEIIKKIRINAMKKRFDWKKSAKQYVKIYKKIIRSN</sequence>
<dbReference type="Pfam" id="PF08323">
    <property type="entry name" value="Glyco_transf_5"/>
    <property type="match status" value="1"/>
</dbReference>
<dbReference type="RefSeq" id="WP_420070024.1">
    <property type="nucleotide sequence ID" value="NZ_JBCHKQ010000004.1"/>
</dbReference>
<evidence type="ECO:0000256" key="6">
    <source>
        <dbReference type="ARBA" id="ARBA00022679"/>
    </source>
</evidence>
<protein>
    <recommendedName>
        <fullName evidence="8">Glycogen synthase</fullName>
        <ecNumber evidence="8">2.4.1.21</ecNumber>
    </recommendedName>
    <alternativeName>
        <fullName evidence="8">Starch [bacterial glycogen] synthase</fullName>
    </alternativeName>
</protein>
<evidence type="ECO:0000256" key="1">
    <source>
        <dbReference type="ARBA" id="ARBA00001478"/>
    </source>
</evidence>
<dbReference type="InterPro" id="IPR001296">
    <property type="entry name" value="Glyco_trans_1"/>
</dbReference>
<dbReference type="Proteomes" id="UP001466331">
    <property type="component" value="Unassembled WGS sequence"/>
</dbReference>
<keyword evidence="5 8" id="KW-0328">Glycosyltransferase</keyword>
<dbReference type="EMBL" id="JBCHKQ010000004">
    <property type="protein sequence ID" value="MEM5948573.1"/>
    <property type="molecule type" value="Genomic_DNA"/>
</dbReference>
<evidence type="ECO:0000256" key="7">
    <source>
        <dbReference type="ARBA" id="ARBA00023056"/>
    </source>
</evidence>
<evidence type="ECO:0000259" key="9">
    <source>
        <dbReference type="Pfam" id="PF00534"/>
    </source>
</evidence>
<comment type="pathway">
    <text evidence="3 8">Glycan biosynthesis; glycogen biosynthesis.</text>
</comment>
<evidence type="ECO:0000259" key="10">
    <source>
        <dbReference type="Pfam" id="PF08323"/>
    </source>
</evidence>
<organism evidence="11 12">
    <name type="scientific">Rarispira pelagica</name>
    <dbReference type="NCBI Taxonomy" id="3141764"/>
    <lineage>
        <taxon>Bacteria</taxon>
        <taxon>Pseudomonadati</taxon>
        <taxon>Spirochaetota</taxon>
        <taxon>Spirochaetia</taxon>
        <taxon>Winmispirales</taxon>
        <taxon>Winmispiraceae</taxon>
        <taxon>Rarispira</taxon>
    </lineage>
</organism>
<keyword evidence="12" id="KW-1185">Reference proteome</keyword>
<dbReference type="Pfam" id="PF00534">
    <property type="entry name" value="Glycos_transf_1"/>
    <property type="match status" value="1"/>
</dbReference>
<evidence type="ECO:0000256" key="3">
    <source>
        <dbReference type="ARBA" id="ARBA00004964"/>
    </source>
</evidence>
<evidence type="ECO:0000256" key="8">
    <source>
        <dbReference type="HAMAP-Rule" id="MF_00484"/>
    </source>
</evidence>
<evidence type="ECO:0000313" key="11">
    <source>
        <dbReference type="EMBL" id="MEM5948573.1"/>
    </source>
</evidence>
<dbReference type="Gene3D" id="3.40.50.2000">
    <property type="entry name" value="Glycogen Phosphorylase B"/>
    <property type="match status" value="2"/>
</dbReference>
<comment type="function">
    <text evidence="2 8">Synthesizes alpha-1,4-glucan chains using ADP-glucose.</text>
</comment>
<dbReference type="HAMAP" id="MF_00484">
    <property type="entry name" value="Glycogen_synth"/>
    <property type="match status" value="1"/>
</dbReference>
<reference evidence="11 12" key="1">
    <citation type="submission" date="2024-03" db="EMBL/GenBank/DDBJ databases">
        <title>Ignisphaera cupida sp. nov., a hyperthermophilic hydrolytic archaeon from a hot spring of Kamchatka, and proposal of Ignisphaeraceae fam. nov.</title>
        <authorList>
            <person name="Podosokorskaya O.A."/>
            <person name="Elcheninov A.G."/>
            <person name="Maltseva A.I."/>
            <person name="Zayulina K.S."/>
            <person name="Novikov A."/>
            <person name="Merkel A.Y."/>
        </authorList>
    </citation>
    <scope>NUCLEOTIDE SEQUENCE [LARGE SCALE GENOMIC DNA]</scope>
    <source>
        <strain evidence="11 12">38H-sp</strain>
    </source>
</reference>
<comment type="caution">
    <text evidence="11">The sequence shown here is derived from an EMBL/GenBank/DDBJ whole genome shotgun (WGS) entry which is preliminary data.</text>
</comment>
<dbReference type="NCBIfam" id="TIGR02095">
    <property type="entry name" value="glgA"/>
    <property type="match status" value="1"/>
</dbReference>
<dbReference type="GO" id="GO:0016757">
    <property type="term" value="F:glycosyltransferase activity"/>
    <property type="evidence" value="ECO:0007669"/>
    <property type="project" value="UniProtKB-KW"/>
</dbReference>
<evidence type="ECO:0000256" key="5">
    <source>
        <dbReference type="ARBA" id="ARBA00022676"/>
    </source>
</evidence>
<dbReference type="SUPFAM" id="SSF53756">
    <property type="entry name" value="UDP-Glycosyltransferase/glycogen phosphorylase"/>
    <property type="match status" value="1"/>
</dbReference>
<comment type="similarity">
    <text evidence="4 8">Belongs to the glycosyltransferase 1 family. Bacterial/plant glycogen synthase subfamily.</text>
</comment>
<dbReference type="PANTHER" id="PTHR45825">
    <property type="entry name" value="GRANULE-BOUND STARCH SYNTHASE 1, CHLOROPLASTIC/AMYLOPLASTIC"/>
    <property type="match status" value="1"/>
</dbReference>
<keyword evidence="6 8" id="KW-0808">Transferase</keyword>
<keyword evidence="7 8" id="KW-0320">Glycogen biosynthesis</keyword>
<feature type="binding site" evidence="8">
    <location>
        <position position="15"/>
    </location>
    <ligand>
        <name>ADP-alpha-D-glucose</name>
        <dbReference type="ChEBI" id="CHEBI:57498"/>
    </ligand>
</feature>
<dbReference type="PANTHER" id="PTHR45825:SF11">
    <property type="entry name" value="ALPHA AMYLASE DOMAIN-CONTAINING PROTEIN"/>
    <property type="match status" value="1"/>
</dbReference>
<name>A0ABU9UD24_9SPIR</name>
<dbReference type="EC" id="2.4.1.21" evidence="8"/>
<dbReference type="CDD" id="cd03791">
    <property type="entry name" value="GT5_Glycogen_synthase_DULL1-like"/>
    <property type="match status" value="1"/>
</dbReference>
<dbReference type="InterPro" id="IPR011835">
    <property type="entry name" value="GS/SS"/>
</dbReference>
<comment type="catalytic activity">
    <reaction evidence="1 8">
        <text>[(1-&gt;4)-alpha-D-glucosyl](n) + ADP-alpha-D-glucose = [(1-&gt;4)-alpha-D-glucosyl](n+1) + ADP + H(+)</text>
        <dbReference type="Rhea" id="RHEA:18189"/>
        <dbReference type="Rhea" id="RHEA-COMP:9584"/>
        <dbReference type="Rhea" id="RHEA-COMP:9587"/>
        <dbReference type="ChEBI" id="CHEBI:15378"/>
        <dbReference type="ChEBI" id="CHEBI:15444"/>
        <dbReference type="ChEBI" id="CHEBI:57498"/>
        <dbReference type="ChEBI" id="CHEBI:456216"/>
        <dbReference type="EC" id="2.4.1.21"/>
    </reaction>
</comment>
<gene>
    <name evidence="8" type="primary">glgA</name>
    <name evidence="11" type="ORF">WKV44_08445</name>
</gene>
<evidence type="ECO:0000256" key="2">
    <source>
        <dbReference type="ARBA" id="ARBA00002764"/>
    </source>
</evidence>
<feature type="domain" description="Glycosyl transferase family 1" evidence="9">
    <location>
        <begin position="294"/>
        <end position="450"/>
    </location>
</feature>
<accession>A0ABU9UD24</accession>
<feature type="domain" description="Starch synthase catalytic" evidence="10">
    <location>
        <begin position="2"/>
        <end position="242"/>
    </location>
</feature>
<proteinExistence type="inferred from homology"/>
<dbReference type="InterPro" id="IPR013534">
    <property type="entry name" value="Starch_synth_cat_dom"/>
</dbReference>
<evidence type="ECO:0000256" key="4">
    <source>
        <dbReference type="ARBA" id="ARBA00010281"/>
    </source>
</evidence>